<evidence type="ECO:0000259" key="9">
    <source>
        <dbReference type="Pfam" id="PF08600"/>
    </source>
</evidence>
<dbReference type="AlphaFoldDB" id="A0AAV3AIZ7"/>
<protein>
    <recommendedName>
        <fullName evidence="12">Nuclear-interacting partner of ALK</fullName>
    </recommendedName>
</protein>
<comment type="subcellular location">
    <subcellularLocation>
        <location evidence="1">Nucleus</location>
    </subcellularLocation>
</comment>
<dbReference type="Pfam" id="PF07967">
    <property type="entry name" value="zf-C3HC"/>
    <property type="match status" value="1"/>
</dbReference>
<comment type="caution">
    <text evidence="10">The sequence shown here is derived from an EMBL/GenBank/DDBJ whole genome shotgun (WGS) entry which is preliminary data.</text>
</comment>
<sequence length="481" mass="52868">MAAPCEEGTGTPLRSPVGTPGKVRELISEGIVSEERCSDGRKDNSILSEEHSSFEASADVDTLEATSKEAFFSRVESFSSLKWAGKPSEVCPLVCAKYGWSNIECDMLKCCSCNAYLCASLQPALDINKYKQRCLELQEELRTAHEKFCFWPDSPCPDHFWALLVCEPSSVLSDFIERFQNLCGLELQLPALKQEDLKNIDLSEETVTLLLRLIEDELRALEGGENTAHNLPGDSLQVQIAACILALCGWNSSPSSASLPLSIISCPRCMRKVGLWSFQQLESVDLDSSFGPPSTPVSSGEGHIDRTPLGVVSPNRRVTRSRDLEQSPMASATQPLSGSSTGSSESDIVRSRPVTRSMGHGDNPLTSEIPSSPHRKAKRPRLCSRSSIDSSSPKGCFEPLNQHRSWCPWVSETCANNKEDSENKGKENGNQAKVIGWKEVLRVLLSEGKSRTLSDGDSTNMSEKSRKVFRIFRQWQASASS</sequence>
<name>A0AAV3AIZ7_PYXAD</name>
<proteinExistence type="predicted"/>
<evidence type="ECO:0000256" key="2">
    <source>
        <dbReference type="ARBA" id="ARBA00022723"/>
    </source>
</evidence>
<dbReference type="InterPro" id="IPR013909">
    <property type="entry name" value="NuBaID_C"/>
</dbReference>
<evidence type="ECO:0000256" key="6">
    <source>
        <dbReference type="ARBA" id="ARBA00044931"/>
    </source>
</evidence>
<evidence type="ECO:0000313" key="10">
    <source>
        <dbReference type="EMBL" id="DBA31439.1"/>
    </source>
</evidence>
<evidence type="ECO:0000256" key="4">
    <source>
        <dbReference type="ARBA" id="ARBA00022833"/>
    </source>
</evidence>
<accession>A0AAV3AIZ7</accession>
<feature type="compositionally biased region" description="Basic residues" evidence="7">
    <location>
        <begin position="373"/>
        <end position="382"/>
    </location>
</feature>
<comment type="function">
    <text evidence="6">Required for proper positioning of a substantial amount of TPR at the nuclear basket (NB) through interaction with TPR.</text>
</comment>
<feature type="compositionally biased region" description="Low complexity" evidence="7">
    <location>
        <begin position="337"/>
        <end position="346"/>
    </location>
</feature>
<evidence type="ECO:0000256" key="1">
    <source>
        <dbReference type="ARBA" id="ARBA00004123"/>
    </source>
</evidence>
<dbReference type="PANTHER" id="PTHR15835:SF6">
    <property type="entry name" value="ZINC FINGER C3HC-TYPE PROTEIN 1"/>
    <property type="match status" value="1"/>
</dbReference>
<dbReference type="GO" id="GO:0005634">
    <property type="term" value="C:nucleus"/>
    <property type="evidence" value="ECO:0007669"/>
    <property type="project" value="UniProtKB-SubCell"/>
</dbReference>
<keyword evidence="2" id="KW-0479">Metal-binding</keyword>
<reference evidence="10" key="1">
    <citation type="thesis" date="2020" institute="ProQuest LLC" country="789 East Eisenhower Parkway, Ann Arbor, MI, USA">
        <title>Comparative Genomics and Chromosome Evolution.</title>
        <authorList>
            <person name="Mudd A.B."/>
        </authorList>
    </citation>
    <scope>NUCLEOTIDE SEQUENCE</scope>
    <source>
        <strain evidence="10">1538</strain>
        <tissue evidence="10">Blood</tissue>
    </source>
</reference>
<keyword evidence="3" id="KW-0863">Zinc-finger</keyword>
<evidence type="ECO:0008006" key="12">
    <source>
        <dbReference type="Google" id="ProtNLM"/>
    </source>
</evidence>
<evidence type="ECO:0000256" key="3">
    <source>
        <dbReference type="ARBA" id="ARBA00022771"/>
    </source>
</evidence>
<feature type="region of interest" description="Disordered" evidence="7">
    <location>
        <begin position="1"/>
        <end position="21"/>
    </location>
</feature>
<keyword evidence="11" id="KW-1185">Reference proteome</keyword>
<keyword evidence="4" id="KW-0862">Zinc</keyword>
<evidence type="ECO:0000256" key="5">
    <source>
        <dbReference type="ARBA" id="ARBA00023242"/>
    </source>
</evidence>
<gene>
    <name evidence="10" type="ORF">GDO54_007290</name>
</gene>
<dbReference type="PANTHER" id="PTHR15835">
    <property type="entry name" value="NUCLEAR-INTERACTING PARTNER OF ALK"/>
    <property type="match status" value="1"/>
</dbReference>
<dbReference type="Pfam" id="PF08600">
    <property type="entry name" value="NuBaID_C"/>
    <property type="match status" value="1"/>
</dbReference>
<dbReference type="EMBL" id="DYDO01000002">
    <property type="protein sequence ID" value="DBA31439.1"/>
    <property type="molecule type" value="Genomic_DNA"/>
</dbReference>
<feature type="domain" description="C3HC-type" evidence="8">
    <location>
        <begin position="66"/>
        <end position="192"/>
    </location>
</feature>
<dbReference type="Proteomes" id="UP001181693">
    <property type="component" value="Unassembled WGS sequence"/>
</dbReference>
<dbReference type="InterPro" id="IPR012935">
    <property type="entry name" value="NuBaID_N"/>
</dbReference>
<evidence type="ECO:0000259" key="8">
    <source>
        <dbReference type="Pfam" id="PF07967"/>
    </source>
</evidence>
<evidence type="ECO:0000256" key="7">
    <source>
        <dbReference type="SAM" id="MobiDB-lite"/>
    </source>
</evidence>
<feature type="domain" description="NuBaID C-terminal" evidence="9">
    <location>
        <begin position="242"/>
        <end position="451"/>
    </location>
</feature>
<organism evidence="10 11">
    <name type="scientific">Pyxicephalus adspersus</name>
    <name type="common">African bullfrog</name>
    <dbReference type="NCBI Taxonomy" id="30357"/>
    <lineage>
        <taxon>Eukaryota</taxon>
        <taxon>Metazoa</taxon>
        <taxon>Chordata</taxon>
        <taxon>Craniata</taxon>
        <taxon>Vertebrata</taxon>
        <taxon>Euteleostomi</taxon>
        <taxon>Amphibia</taxon>
        <taxon>Batrachia</taxon>
        <taxon>Anura</taxon>
        <taxon>Neobatrachia</taxon>
        <taxon>Ranoidea</taxon>
        <taxon>Pyxicephalidae</taxon>
        <taxon>Pyxicephalinae</taxon>
        <taxon>Pyxicephalus</taxon>
    </lineage>
</organism>
<feature type="region of interest" description="Disordered" evidence="7">
    <location>
        <begin position="287"/>
        <end position="395"/>
    </location>
</feature>
<dbReference type="GO" id="GO:0008270">
    <property type="term" value="F:zinc ion binding"/>
    <property type="evidence" value="ECO:0007669"/>
    <property type="project" value="UniProtKB-KW"/>
</dbReference>
<evidence type="ECO:0000313" key="11">
    <source>
        <dbReference type="Proteomes" id="UP001181693"/>
    </source>
</evidence>
<keyword evidence="5" id="KW-0539">Nucleus</keyword>